<keyword evidence="3" id="KW-1185">Reference proteome</keyword>
<evidence type="ECO:0000259" key="1">
    <source>
        <dbReference type="Pfam" id="PF01370"/>
    </source>
</evidence>
<dbReference type="PANTHER" id="PTHR43245:SF55">
    <property type="entry name" value="NAD(P)-BINDING DOMAIN-CONTAINING PROTEIN"/>
    <property type="match status" value="1"/>
</dbReference>
<dbReference type="InterPro" id="IPR001509">
    <property type="entry name" value="Epimerase_deHydtase"/>
</dbReference>
<dbReference type="PROSITE" id="PS51257">
    <property type="entry name" value="PROKAR_LIPOPROTEIN"/>
    <property type="match status" value="1"/>
</dbReference>
<dbReference type="STRING" id="1090615.SAMN04515671_3461"/>
<dbReference type="RefSeq" id="WP_090478057.1">
    <property type="nucleotide sequence ID" value="NZ_LT629710.1"/>
</dbReference>
<proteinExistence type="predicted"/>
<evidence type="ECO:0000313" key="2">
    <source>
        <dbReference type="EMBL" id="SDP26179.1"/>
    </source>
</evidence>
<protein>
    <submittedName>
        <fullName evidence="2">Nucleoside-diphosphate-sugar epimerase</fullName>
    </submittedName>
</protein>
<organism evidence="2 3">
    <name type="scientific">Nakamurella panacisegetis</name>
    <dbReference type="NCBI Taxonomy" id="1090615"/>
    <lineage>
        <taxon>Bacteria</taxon>
        <taxon>Bacillati</taxon>
        <taxon>Actinomycetota</taxon>
        <taxon>Actinomycetes</taxon>
        <taxon>Nakamurellales</taxon>
        <taxon>Nakamurellaceae</taxon>
        <taxon>Nakamurella</taxon>
    </lineage>
</organism>
<dbReference type="AlphaFoldDB" id="A0A1H0RAG6"/>
<dbReference type="InterPro" id="IPR050177">
    <property type="entry name" value="Lipid_A_modif_metabolic_enz"/>
</dbReference>
<dbReference type="EMBL" id="LT629710">
    <property type="protein sequence ID" value="SDP26179.1"/>
    <property type="molecule type" value="Genomic_DNA"/>
</dbReference>
<dbReference type="InterPro" id="IPR036291">
    <property type="entry name" value="NAD(P)-bd_dom_sf"/>
</dbReference>
<sequence length="342" mass="37299">MSRTSRRVLYVGGTGTISAACVVASLGRGDEVHVLNRGASTLRPPPPGVHQHHADIRGDDVGQALAGLHFDAVVDFLCYTAADAQRAESIFAERTDQYIFISSATVYRKPVARFPTTESTALRNPLLAYARGKLGAEQALMVAFREREFPVTVVRPSHTYDDARPPFPGDWTVVDRILRGSEVVVSGDGTSPWTITHADDFAVGLIGLIGLTASIGEAFHITSDEVLTWDAIHGILAAAADVAPRLLHLSADLIATAAPDWRWSELIRGDLSHSSIFDTTKIRSFVPAFRPQVTWEEGARRILQWRAAHPDRSGPDPTTDSILDRLVEGYHKSLTVLRQLAP</sequence>
<reference evidence="2 3" key="1">
    <citation type="submission" date="2016-10" db="EMBL/GenBank/DDBJ databases">
        <authorList>
            <person name="de Groot N.N."/>
        </authorList>
    </citation>
    <scope>NUCLEOTIDE SEQUENCE [LARGE SCALE GENOMIC DNA]</scope>
    <source>
        <strain evidence="3">P4-7,KCTC 19426,CECT 7604</strain>
    </source>
</reference>
<dbReference type="SUPFAM" id="SSF51735">
    <property type="entry name" value="NAD(P)-binding Rossmann-fold domains"/>
    <property type="match status" value="1"/>
</dbReference>
<feature type="domain" description="NAD-dependent epimerase/dehydratase" evidence="1">
    <location>
        <begin position="11"/>
        <end position="206"/>
    </location>
</feature>
<dbReference type="PANTHER" id="PTHR43245">
    <property type="entry name" value="BIFUNCTIONAL POLYMYXIN RESISTANCE PROTEIN ARNA"/>
    <property type="match status" value="1"/>
</dbReference>
<dbReference type="OrthoDB" id="3174087at2"/>
<accession>A0A1H0RAG6</accession>
<dbReference type="Pfam" id="PF01370">
    <property type="entry name" value="Epimerase"/>
    <property type="match status" value="1"/>
</dbReference>
<name>A0A1H0RAG6_9ACTN</name>
<dbReference type="Proteomes" id="UP000198741">
    <property type="component" value="Chromosome I"/>
</dbReference>
<dbReference type="Gene3D" id="3.40.50.720">
    <property type="entry name" value="NAD(P)-binding Rossmann-like Domain"/>
    <property type="match status" value="1"/>
</dbReference>
<gene>
    <name evidence="2" type="ORF">SAMN04515671_3461</name>
</gene>
<evidence type="ECO:0000313" key="3">
    <source>
        <dbReference type="Proteomes" id="UP000198741"/>
    </source>
</evidence>